<sequence length="356" mass="39994">MILLLLSLWTDEITLGANHVSFLPPASSNAVGEDNGNALITFTTGHTNPYLEIYFAIIDGSGTVLRLVNVSRAGTQSSQWAGYPNVISFDTTYYFIWDDRRISYHEIEFQNEVYYRIFYPDVAGGIWLGIQNATSSDGEWSINPSAAKLGDRIYVAWEDTREGYDAVYYSYLENGLWSNAFKISGSIYYAGYPCVITGNSEVFIVYEEVQDSFTQVRAYSPVRNQYYTISTGGEAYSPSGSASGDEICVVWEQVENGVPRIYSRVFNSTWGQAVKLTISGYGTMPCVTGKDGIFYYAWVEDGNIIFKSDTSDSRVMNQLSYNCFNPHVYALDNGNLFLCWRGYISGDTDEKILYMV</sequence>
<evidence type="ECO:0000313" key="1">
    <source>
        <dbReference type="EMBL" id="HDI82453.1"/>
    </source>
</evidence>
<protein>
    <recommendedName>
        <fullName evidence="2">DUF5050 domain-containing protein</fullName>
    </recommendedName>
</protein>
<feature type="non-terminal residue" evidence="1">
    <location>
        <position position="356"/>
    </location>
</feature>
<organism evidence="1">
    <name type="scientific">candidate division WOR-3 bacterium</name>
    <dbReference type="NCBI Taxonomy" id="2052148"/>
    <lineage>
        <taxon>Bacteria</taxon>
        <taxon>Bacteria division WOR-3</taxon>
    </lineage>
</organism>
<dbReference type="Proteomes" id="UP000885847">
    <property type="component" value="Unassembled WGS sequence"/>
</dbReference>
<accession>A0A7C0VAB2</accession>
<comment type="caution">
    <text evidence="1">The sequence shown here is derived from an EMBL/GenBank/DDBJ whole genome shotgun (WGS) entry which is preliminary data.</text>
</comment>
<name>A0A7C0VAB2_UNCW3</name>
<reference evidence="1" key="1">
    <citation type="journal article" date="2020" name="mSystems">
        <title>Genome- and Community-Level Interaction Insights into Carbon Utilization and Element Cycling Functions of Hydrothermarchaeota in Hydrothermal Sediment.</title>
        <authorList>
            <person name="Zhou Z."/>
            <person name="Liu Y."/>
            <person name="Xu W."/>
            <person name="Pan J."/>
            <person name="Luo Z.H."/>
            <person name="Li M."/>
        </authorList>
    </citation>
    <scope>NUCLEOTIDE SEQUENCE [LARGE SCALE GENOMIC DNA]</scope>
    <source>
        <strain evidence="1">HyVt-102</strain>
    </source>
</reference>
<dbReference type="AlphaFoldDB" id="A0A7C0VAB2"/>
<proteinExistence type="predicted"/>
<evidence type="ECO:0008006" key="2">
    <source>
        <dbReference type="Google" id="ProtNLM"/>
    </source>
</evidence>
<dbReference type="EMBL" id="DQWE01000067">
    <property type="protein sequence ID" value="HDI82453.1"/>
    <property type="molecule type" value="Genomic_DNA"/>
</dbReference>
<gene>
    <name evidence="1" type="ORF">ENF18_01515</name>
</gene>